<comment type="caution">
    <text evidence="3">The sequence shown here is derived from an EMBL/GenBank/DDBJ whole genome shotgun (WGS) entry which is preliminary data.</text>
</comment>
<sequence>MQRSQARASREKSLYRITGKSFGYLWPVNSGKPFKHLLPPWEANSHQTHHIFLALAKLLILQKWLAQADLDVARKISALKDSLNRGDLTKLKAIQEAILQTSAPMALKNELITKLRSEKISYIGDEGGWNRSWMAIKKVWASKWNERAYISCKKTKVDHDAICMAVLIQQVICGEYAFVIHTNNPVSGDSSEIYTDVKKLLQFLRFRVIESNY</sequence>
<dbReference type="InterPro" id="IPR002192">
    <property type="entry name" value="PPDK_AMP/ATP-bd"/>
</dbReference>
<dbReference type="InterPro" id="IPR013815">
    <property type="entry name" value="ATP_grasp_subdomain_1"/>
</dbReference>
<keyword evidence="4" id="KW-1185">Reference proteome</keyword>
<proteinExistence type="inferred from homology"/>
<dbReference type="SUPFAM" id="SSF56059">
    <property type="entry name" value="Glutathione synthetase ATP-binding domain-like"/>
    <property type="match status" value="1"/>
</dbReference>
<reference evidence="3" key="1">
    <citation type="submission" date="2019-07" db="EMBL/GenBank/DDBJ databases">
        <authorList>
            <person name="Dittberner H."/>
        </authorList>
    </citation>
    <scope>NUCLEOTIDE SEQUENCE [LARGE SCALE GENOMIC DNA]</scope>
</reference>
<dbReference type="GO" id="GO:0016301">
    <property type="term" value="F:kinase activity"/>
    <property type="evidence" value="ECO:0007669"/>
    <property type="project" value="InterPro"/>
</dbReference>
<organism evidence="3 4">
    <name type="scientific">Arabis nemorensis</name>
    <dbReference type="NCBI Taxonomy" id="586526"/>
    <lineage>
        <taxon>Eukaryota</taxon>
        <taxon>Viridiplantae</taxon>
        <taxon>Streptophyta</taxon>
        <taxon>Embryophyta</taxon>
        <taxon>Tracheophyta</taxon>
        <taxon>Spermatophyta</taxon>
        <taxon>Magnoliopsida</taxon>
        <taxon>eudicotyledons</taxon>
        <taxon>Gunneridae</taxon>
        <taxon>Pentapetalae</taxon>
        <taxon>rosids</taxon>
        <taxon>malvids</taxon>
        <taxon>Brassicales</taxon>
        <taxon>Brassicaceae</taxon>
        <taxon>Arabideae</taxon>
        <taxon>Arabis</taxon>
    </lineage>
</organism>
<accession>A0A565AU17</accession>
<dbReference type="Proteomes" id="UP000489600">
    <property type="component" value="Unassembled WGS sequence"/>
</dbReference>
<dbReference type="AlphaFoldDB" id="A0A565AU17"/>
<evidence type="ECO:0000259" key="2">
    <source>
        <dbReference type="Pfam" id="PF01326"/>
    </source>
</evidence>
<dbReference type="Gene3D" id="3.30.1490.20">
    <property type="entry name" value="ATP-grasp fold, A domain"/>
    <property type="match status" value="1"/>
</dbReference>
<dbReference type="PANTHER" id="PTHR46999:SF4">
    <property type="entry name" value="ALPHA-GLUCAN WATER DIKINASE 2"/>
    <property type="match status" value="1"/>
</dbReference>
<evidence type="ECO:0000313" key="4">
    <source>
        <dbReference type="Proteomes" id="UP000489600"/>
    </source>
</evidence>
<protein>
    <recommendedName>
        <fullName evidence="2">Pyruvate phosphate dikinase AMP/ATP-binding domain-containing protein</fullName>
    </recommendedName>
</protein>
<dbReference type="PANTHER" id="PTHR46999">
    <property type="entry name" value="ALPHA-GLUCAN WATER DIKINASE 1, CHLOROPLASTIC-RELATED"/>
    <property type="match status" value="1"/>
</dbReference>
<feature type="domain" description="Pyruvate phosphate dikinase AMP/ATP-binding" evidence="2">
    <location>
        <begin position="133"/>
        <end position="194"/>
    </location>
</feature>
<name>A0A565AU17_9BRAS</name>
<comment type="similarity">
    <text evidence="1">Belongs to the PEP-utilizing enzyme family.</text>
</comment>
<gene>
    <name evidence="3" type="ORF">ANE_LOCUS2968</name>
</gene>
<dbReference type="OrthoDB" id="1066968at2759"/>
<evidence type="ECO:0000313" key="3">
    <source>
        <dbReference type="EMBL" id="VVA92523.1"/>
    </source>
</evidence>
<dbReference type="GO" id="GO:0005524">
    <property type="term" value="F:ATP binding"/>
    <property type="evidence" value="ECO:0007669"/>
    <property type="project" value="InterPro"/>
</dbReference>
<evidence type="ECO:0000256" key="1">
    <source>
        <dbReference type="ARBA" id="ARBA00007837"/>
    </source>
</evidence>
<dbReference type="EMBL" id="CABITT030000001">
    <property type="protein sequence ID" value="VVA92523.1"/>
    <property type="molecule type" value="Genomic_DNA"/>
</dbReference>
<dbReference type="Pfam" id="PF01326">
    <property type="entry name" value="PPDK_N"/>
    <property type="match status" value="1"/>
</dbReference>